<evidence type="ECO:0000313" key="3">
    <source>
        <dbReference type="Proteomes" id="UP000195918"/>
    </source>
</evidence>
<protein>
    <submittedName>
        <fullName evidence="2">Uncharacterized protein</fullName>
    </submittedName>
</protein>
<dbReference type="AlphaFoldDB" id="A0A1X6WS39"/>
<keyword evidence="1" id="KW-0472">Membrane</keyword>
<dbReference type="Proteomes" id="UP000195918">
    <property type="component" value="Unassembled WGS sequence"/>
</dbReference>
<dbReference type="RefSeq" id="WP_086952727.1">
    <property type="nucleotide sequence ID" value="NZ_FWFD01000019.1"/>
</dbReference>
<evidence type="ECO:0000313" key="2">
    <source>
        <dbReference type="EMBL" id="SLM87110.1"/>
    </source>
</evidence>
<reference evidence="3" key="1">
    <citation type="submission" date="2017-02" db="EMBL/GenBank/DDBJ databases">
        <authorList>
            <person name="Dridi B."/>
        </authorList>
    </citation>
    <scope>NUCLEOTIDE SEQUENCE [LARGE SCALE GENOMIC DNA]</scope>
    <source>
        <strain evidence="3">bH819</strain>
    </source>
</reference>
<proteinExistence type="predicted"/>
<keyword evidence="1" id="KW-0812">Transmembrane</keyword>
<sequence length="130" mass="15655">MRISEENEKFIKLVILCFILICLVSQQGFFMLVMSGGMMLIMIMFQYWLAMLFLFNVVCLLMYILKWKKETNKDKLILRGKKLLFFEIIYLVSVQSKLFFVIWVVIMIDWLCVFLLMKLKLIVDEFLKKL</sequence>
<feature type="transmembrane region" description="Helical" evidence="1">
    <location>
        <begin position="12"/>
        <end position="33"/>
    </location>
</feature>
<keyword evidence="1" id="KW-1133">Transmembrane helix</keyword>
<accession>A0A1X6WS39</accession>
<name>A0A1X6WS39_9ENTE</name>
<feature type="transmembrane region" description="Helical" evidence="1">
    <location>
        <begin position="98"/>
        <end position="119"/>
    </location>
</feature>
<evidence type="ECO:0000256" key="1">
    <source>
        <dbReference type="SAM" id="Phobius"/>
    </source>
</evidence>
<gene>
    <name evidence="2" type="ORF">FM121_13510</name>
</gene>
<feature type="transmembrane region" description="Helical" evidence="1">
    <location>
        <begin position="39"/>
        <end position="64"/>
    </location>
</feature>
<organism evidence="2 3">
    <name type="scientific">Vagococcus fluvialis bH819</name>
    <dbReference type="NCBI Taxonomy" id="1255619"/>
    <lineage>
        <taxon>Bacteria</taxon>
        <taxon>Bacillati</taxon>
        <taxon>Bacillota</taxon>
        <taxon>Bacilli</taxon>
        <taxon>Lactobacillales</taxon>
        <taxon>Enterococcaceae</taxon>
        <taxon>Vagococcus</taxon>
    </lineage>
</organism>
<dbReference type="EMBL" id="FWFD01000019">
    <property type="protein sequence ID" value="SLM87110.1"/>
    <property type="molecule type" value="Genomic_DNA"/>
</dbReference>
<keyword evidence="3" id="KW-1185">Reference proteome</keyword>